<proteinExistence type="predicted"/>
<dbReference type="Proteomes" id="UP000629287">
    <property type="component" value="Unassembled WGS sequence"/>
</dbReference>
<name>A0A8I0NZA9_9ACTN</name>
<organism evidence="2 3">
    <name type="scientific">Streptomyces stelliscabiei</name>
    <dbReference type="NCBI Taxonomy" id="146820"/>
    <lineage>
        <taxon>Bacteria</taxon>
        <taxon>Bacillati</taxon>
        <taxon>Actinomycetota</taxon>
        <taxon>Actinomycetes</taxon>
        <taxon>Kitasatosporales</taxon>
        <taxon>Streptomycetaceae</taxon>
        <taxon>Streptomyces</taxon>
    </lineage>
</organism>
<dbReference type="AlphaFoldDB" id="A0A8I0NZA9"/>
<gene>
    <name evidence="2" type="ORF">H4687_001414</name>
</gene>
<keyword evidence="3" id="KW-1185">Reference proteome</keyword>
<evidence type="ECO:0000313" key="2">
    <source>
        <dbReference type="EMBL" id="MBE1595285.1"/>
    </source>
</evidence>
<evidence type="ECO:0000313" key="3">
    <source>
        <dbReference type="Proteomes" id="UP000629287"/>
    </source>
</evidence>
<protein>
    <submittedName>
        <fullName evidence="2">Uncharacterized protein</fullName>
    </submittedName>
</protein>
<reference evidence="2 3" key="1">
    <citation type="submission" date="2020-10" db="EMBL/GenBank/DDBJ databases">
        <title>Sequencing the genomes of 1000 actinobacteria strains.</title>
        <authorList>
            <person name="Klenk H.-P."/>
        </authorList>
    </citation>
    <scope>NUCLEOTIDE SEQUENCE [LARGE SCALE GENOMIC DNA]</scope>
    <source>
        <strain evidence="2 3">DSM 41803</strain>
    </source>
</reference>
<accession>A0A8I0NZA9</accession>
<feature type="compositionally biased region" description="Basic and acidic residues" evidence="1">
    <location>
        <begin position="32"/>
        <end position="45"/>
    </location>
</feature>
<evidence type="ECO:0000256" key="1">
    <source>
        <dbReference type="SAM" id="MobiDB-lite"/>
    </source>
</evidence>
<dbReference type="EMBL" id="JADBGF010000001">
    <property type="protein sequence ID" value="MBE1595285.1"/>
    <property type="molecule type" value="Genomic_DNA"/>
</dbReference>
<feature type="region of interest" description="Disordered" evidence="1">
    <location>
        <begin position="1"/>
        <end position="45"/>
    </location>
</feature>
<sequence length="83" mass="9214">MDHISTGAASARHPDMYRRSRRHTALTPVEATKGEIRHRSPRDEIPAEVGGYLCVSSYTPAADQGKPASPAPSPHSEQRWEHR</sequence>
<feature type="region of interest" description="Disordered" evidence="1">
    <location>
        <begin position="58"/>
        <end position="83"/>
    </location>
</feature>
<comment type="caution">
    <text evidence="2">The sequence shown here is derived from an EMBL/GenBank/DDBJ whole genome shotgun (WGS) entry which is preliminary data.</text>
</comment>